<keyword evidence="7 10" id="KW-1133">Transmembrane helix</keyword>
<keyword evidence="8 10" id="KW-0408">Iron</keyword>
<dbReference type="Pfam" id="PF03100">
    <property type="entry name" value="CcmE"/>
    <property type="match status" value="1"/>
</dbReference>
<dbReference type="RefSeq" id="WP_189398847.1">
    <property type="nucleotide sequence ID" value="NZ_BMXA01000001.1"/>
</dbReference>
<dbReference type="EMBL" id="BMXA01000001">
    <property type="protein sequence ID" value="GHA02359.1"/>
    <property type="molecule type" value="Genomic_DNA"/>
</dbReference>
<comment type="caution">
    <text evidence="12">The sequence shown here is derived from an EMBL/GenBank/DDBJ whole genome shotgun (WGS) entry which is preliminary data.</text>
</comment>
<comment type="similarity">
    <text evidence="10">Belongs to the CcmE/CycJ family.</text>
</comment>
<feature type="binding site" description="axial binding residue" evidence="10 11">
    <location>
        <position position="128"/>
    </location>
    <ligand>
        <name>heme</name>
        <dbReference type="ChEBI" id="CHEBI:30413"/>
    </ligand>
    <ligandPart>
        <name>Fe</name>
        <dbReference type="ChEBI" id="CHEBI:18248"/>
    </ligandPart>
</feature>
<dbReference type="SUPFAM" id="SSF82093">
    <property type="entry name" value="Heme chaperone CcmE"/>
    <property type="match status" value="1"/>
</dbReference>
<keyword evidence="4 10" id="KW-0479">Metal-binding</keyword>
<evidence type="ECO:0000256" key="3">
    <source>
        <dbReference type="ARBA" id="ARBA00022692"/>
    </source>
</evidence>
<evidence type="ECO:0000256" key="6">
    <source>
        <dbReference type="ARBA" id="ARBA00022968"/>
    </source>
</evidence>
<evidence type="ECO:0000256" key="10">
    <source>
        <dbReference type="HAMAP-Rule" id="MF_01959"/>
    </source>
</evidence>
<name>A0A918RLX7_9GAMM</name>
<dbReference type="GO" id="GO:0020037">
    <property type="term" value="F:heme binding"/>
    <property type="evidence" value="ECO:0007669"/>
    <property type="project" value="InterPro"/>
</dbReference>
<dbReference type="GO" id="GO:0017004">
    <property type="term" value="P:cytochrome complex assembly"/>
    <property type="evidence" value="ECO:0007669"/>
    <property type="project" value="UniProtKB-KW"/>
</dbReference>
<protein>
    <recommendedName>
        <fullName evidence="10">Cytochrome c-type biogenesis protein CcmE</fullName>
    </recommendedName>
    <alternativeName>
        <fullName evidence="10">Cytochrome c maturation protein E</fullName>
    </alternativeName>
    <alternativeName>
        <fullName evidence="10">Heme chaperone CcmE</fullName>
    </alternativeName>
</protein>
<gene>
    <name evidence="10 12" type="primary">ccmE</name>
    <name evidence="10" type="synonym">cycJ</name>
    <name evidence="12" type="ORF">GCM10008090_09590</name>
</gene>
<sequence>MSPSQKKRLIVVALVLGGVALASFLAIMAMQTSFEYFKTPSEINSEGVEQNQTYRLAGLVRKGSLVRMDDGITQQFKITDCVADVVVQYTGLLPDLFREGQAIVSVGKFTNDSVLIASQVLAKHDENYVPNEAADAIMLQQASKCDNADGPVEY</sequence>
<evidence type="ECO:0000256" key="7">
    <source>
        <dbReference type="ARBA" id="ARBA00022989"/>
    </source>
</evidence>
<dbReference type="PANTHER" id="PTHR34128:SF2">
    <property type="entry name" value="CYTOCHROME C-TYPE BIOGENESIS PROTEIN CCME HOMOLOG, MITOCHONDRIAL"/>
    <property type="match status" value="1"/>
</dbReference>
<proteinExistence type="inferred from homology"/>
<evidence type="ECO:0000256" key="11">
    <source>
        <dbReference type="PIRSR" id="PIRSR604329-50"/>
    </source>
</evidence>
<keyword evidence="5 10" id="KW-0201">Cytochrome c-type biogenesis</keyword>
<feature type="binding site" description="covalent" evidence="10 11">
    <location>
        <position position="124"/>
    </location>
    <ligand>
        <name>heme</name>
        <dbReference type="ChEBI" id="CHEBI:30413"/>
    </ligand>
</feature>
<organism evidence="12 13">
    <name type="scientific">Arenicella chitinivorans</name>
    <dbReference type="NCBI Taxonomy" id="1329800"/>
    <lineage>
        <taxon>Bacteria</taxon>
        <taxon>Pseudomonadati</taxon>
        <taxon>Pseudomonadota</taxon>
        <taxon>Gammaproteobacteria</taxon>
        <taxon>Arenicellales</taxon>
        <taxon>Arenicellaceae</taxon>
        <taxon>Arenicella</taxon>
    </lineage>
</organism>
<evidence type="ECO:0000256" key="8">
    <source>
        <dbReference type="ARBA" id="ARBA00023004"/>
    </source>
</evidence>
<evidence type="ECO:0000313" key="12">
    <source>
        <dbReference type="EMBL" id="GHA02359.1"/>
    </source>
</evidence>
<keyword evidence="3 10" id="KW-0812">Transmembrane</keyword>
<comment type="function">
    <text evidence="10">Heme chaperone required for the biogenesis of c-type cytochromes. Transiently binds heme delivered by CcmC and transfers the heme to apo-cytochromes in a process facilitated by CcmF and CcmH.</text>
</comment>
<dbReference type="PANTHER" id="PTHR34128">
    <property type="entry name" value="CYTOCHROME C-TYPE BIOGENESIS PROTEIN CCME HOMOLOG, MITOCHONDRIAL"/>
    <property type="match status" value="1"/>
</dbReference>
<keyword evidence="9 10" id="KW-0472">Membrane</keyword>
<evidence type="ECO:0000256" key="4">
    <source>
        <dbReference type="ARBA" id="ARBA00022723"/>
    </source>
</evidence>
<keyword evidence="6 10" id="KW-0735">Signal-anchor</keyword>
<reference evidence="12" key="2">
    <citation type="submission" date="2020-09" db="EMBL/GenBank/DDBJ databases">
        <authorList>
            <person name="Sun Q."/>
            <person name="Kim S."/>
        </authorList>
    </citation>
    <scope>NUCLEOTIDE SEQUENCE</scope>
    <source>
        <strain evidence="12">KCTC 12711</strain>
    </source>
</reference>
<dbReference type="AlphaFoldDB" id="A0A918RLX7"/>
<evidence type="ECO:0000313" key="13">
    <source>
        <dbReference type="Proteomes" id="UP000614811"/>
    </source>
</evidence>
<feature type="topological domain" description="Extracellular" evidence="10">
    <location>
        <begin position="30"/>
        <end position="154"/>
    </location>
</feature>
<feature type="topological domain" description="Cytoplasmic" evidence="10">
    <location>
        <begin position="1"/>
        <end position="8"/>
    </location>
</feature>
<dbReference type="GO" id="GO:0046872">
    <property type="term" value="F:metal ion binding"/>
    <property type="evidence" value="ECO:0007669"/>
    <property type="project" value="UniProtKB-KW"/>
</dbReference>
<accession>A0A918RLX7</accession>
<dbReference type="HAMAP" id="MF_01959">
    <property type="entry name" value="CcmE"/>
    <property type="match status" value="1"/>
</dbReference>
<evidence type="ECO:0000256" key="1">
    <source>
        <dbReference type="ARBA" id="ARBA00004370"/>
    </source>
</evidence>
<keyword evidence="10" id="KW-1003">Cell membrane</keyword>
<dbReference type="InterPro" id="IPR012340">
    <property type="entry name" value="NA-bd_OB-fold"/>
</dbReference>
<dbReference type="GO" id="GO:0017003">
    <property type="term" value="P:protein-heme linkage"/>
    <property type="evidence" value="ECO:0007669"/>
    <property type="project" value="UniProtKB-UniRule"/>
</dbReference>
<dbReference type="InterPro" id="IPR004329">
    <property type="entry name" value="CcmE"/>
</dbReference>
<reference evidence="12" key="1">
    <citation type="journal article" date="2014" name="Int. J. Syst. Evol. Microbiol.">
        <title>Complete genome sequence of Corynebacterium casei LMG S-19264T (=DSM 44701T), isolated from a smear-ripened cheese.</title>
        <authorList>
            <consortium name="US DOE Joint Genome Institute (JGI-PGF)"/>
            <person name="Walter F."/>
            <person name="Albersmeier A."/>
            <person name="Kalinowski J."/>
            <person name="Ruckert C."/>
        </authorList>
    </citation>
    <scope>NUCLEOTIDE SEQUENCE</scope>
    <source>
        <strain evidence="12">KCTC 12711</strain>
    </source>
</reference>
<dbReference type="Proteomes" id="UP000614811">
    <property type="component" value="Unassembled WGS sequence"/>
</dbReference>
<keyword evidence="13" id="KW-1185">Reference proteome</keyword>
<dbReference type="GO" id="GO:0005886">
    <property type="term" value="C:plasma membrane"/>
    <property type="evidence" value="ECO:0007669"/>
    <property type="project" value="UniProtKB-SubCell"/>
</dbReference>
<dbReference type="InterPro" id="IPR036127">
    <property type="entry name" value="CcmE-like_sf"/>
</dbReference>
<dbReference type="Gene3D" id="2.40.50.140">
    <property type="entry name" value="Nucleic acid-binding proteins"/>
    <property type="match status" value="1"/>
</dbReference>
<dbReference type="NCBIfam" id="NF009727">
    <property type="entry name" value="PRK13254.1-1"/>
    <property type="match status" value="1"/>
</dbReference>
<keyword evidence="2 10" id="KW-0349">Heme</keyword>
<evidence type="ECO:0000256" key="5">
    <source>
        <dbReference type="ARBA" id="ARBA00022748"/>
    </source>
</evidence>
<evidence type="ECO:0000256" key="2">
    <source>
        <dbReference type="ARBA" id="ARBA00022617"/>
    </source>
</evidence>
<comment type="subcellular location">
    <subcellularLocation>
        <location evidence="10">Cell membrane</location>
        <topology evidence="10">Single-pass type II membrane protein</topology>
    </subcellularLocation>
    <subcellularLocation>
        <location evidence="1">Membrane</location>
    </subcellularLocation>
</comment>
<evidence type="ECO:0000256" key="9">
    <source>
        <dbReference type="ARBA" id="ARBA00023136"/>
    </source>
</evidence>